<keyword evidence="2 4" id="KW-0479">Metal-binding</keyword>
<evidence type="ECO:0000313" key="6">
    <source>
        <dbReference type="EMBL" id="OWU77431.1"/>
    </source>
</evidence>
<dbReference type="EMBL" id="AQQR01000001">
    <property type="protein sequence ID" value="OWU77431.1"/>
    <property type="molecule type" value="Genomic_DNA"/>
</dbReference>
<gene>
    <name evidence="6" type="ORF">ATO3_01610</name>
</gene>
<dbReference type="PROSITE" id="PS51007">
    <property type="entry name" value="CYTC"/>
    <property type="match status" value="2"/>
</dbReference>
<dbReference type="Gene3D" id="1.10.760.10">
    <property type="entry name" value="Cytochrome c-like domain"/>
    <property type="match status" value="2"/>
</dbReference>
<dbReference type="GO" id="GO:0016301">
    <property type="term" value="F:kinase activity"/>
    <property type="evidence" value="ECO:0007669"/>
    <property type="project" value="UniProtKB-KW"/>
</dbReference>
<organism evidence="6 7">
    <name type="scientific">Marinibacterium profundimaris</name>
    <dbReference type="NCBI Taxonomy" id="1679460"/>
    <lineage>
        <taxon>Bacteria</taxon>
        <taxon>Pseudomonadati</taxon>
        <taxon>Pseudomonadota</taxon>
        <taxon>Alphaproteobacteria</taxon>
        <taxon>Rhodobacterales</taxon>
        <taxon>Paracoccaceae</taxon>
        <taxon>Marinibacterium</taxon>
    </lineage>
</organism>
<evidence type="ECO:0000256" key="3">
    <source>
        <dbReference type="ARBA" id="ARBA00023004"/>
    </source>
</evidence>
<protein>
    <submittedName>
        <fullName evidence="6">Diacylglycerol kinase</fullName>
    </submittedName>
</protein>
<dbReference type="InterPro" id="IPR051459">
    <property type="entry name" value="Cytochrome_c-type_DH"/>
</dbReference>
<keyword evidence="7" id="KW-1185">Reference proteome</keyword>
<evidence type="ECO:0000313" key="7">
    <source>
        <dbReference type="Proteomes" id="UP000215377"/>
    </source>
</evidence>
<keyword evidence="6" id="KW-0808">Transferase</keyword>
<dbReference type="InterPro" id="IPR036909">
    <property type="entry name" value="Cyt_c-like_dom_sf"/>
</dbReference>
<evidence type="ECO:0000256" key="4">
    <source>
        <dbReference type="PROSITE-ProRule" id="PRU00433"/>
    </source>
</evidence>
<dbReference type="Pfam" id="PF00034">
    <property type="entry name" value="Cytochrom_C"/>
    <property type="match status" value="2"/>
</dbReference>
<sequence>MITLLRWTLILGLIVGAAAFVTRPQRVDPGVYSGLTPDPENGALVFHASGCASCHTDPAAEADEPGAPPVLSGGYRIESPFGTFVAPNITPSEAGIAGWTEVDLANAMVKGTSPGGANYYPAFPYTTYTRMTPQDVVDLKAYLDTLPASDTVAPEHELSFPFTLRRGLALWKWLNLDADWVLTDAATPQVERGRYLVEAMGHCAECHTPRDVTGGLDRKAWLTGAPNPTGQGRIPGITPGQLDWSESDIAYYLESGFTPDYDSAGGDMAQVVANLARIPAEDRAAIAAYLKALPAP</sequence>
<dbReference type="AlphaFoldDB" id="A0A225NR55"/>
<keyword evidence="1 4" id="KW-0349">Heme</keyword>
<evidence type="ECO:0000256" key="2">
    <source>
        <dbReference type="ARBA" id="ARBA00022723"/>
    </source>
</evidence>
<evidence type="ECO:0000256" key="1">
    <source>
        <dbReference type="ARBA" id="ARBA00022617"/>
    </source>
</evidence>
<dbReference type="PANTHER" id="PTHR35008">
    <property type="entry name" value="BLL4482 PROTEIN-RELATED"/>
    <property type="match status" value="1"/>
</dbReference>
<dbReference type="PANTHER" id="PTHR35008:SF8">
    <property type="entry name" value="ALCOHOL DEHYDROGENASE CYTOCHROME C SUBUNIT"/>
    <property type="match status" value="1"/>
</dbReference>
<keyword evidence="6" id="KW-0418">Kinase</keyword>
<comment type="caution">
    <text evidence="6">The sequence shown here is derived from an EMBL/GenBank/DDBJ whole genome shotgun (WGS) entry which is preliminary data.</text>
</comment>
<dbReference type="GO" id="GO:0020037">
    <property type="term" value="F:heme binding"/>
    <property type="evidence" value="ECO:0007669"/>
    <property type="project" value="InterPro"/>
</dbReference>
<evidence type="ECO:0000259" key="5">
    <source>
        <dbReference type="PROSITE" id="PS51007"/>
    </source>
</evidence>
<accession>A0A225NR55</accession>
<reference evidence="6 7" key="1">
    <citation type="submission" date="2013-04" db="EMBL/GenBank/DDBJ databases">
        <title>Oceanicola sp. 22II1-22F33 Genome Sequencing.</title>
        <authorList>
            <person name="Lai Q."/>
            <person name="Li G."/>
            <person name="Shao Z."/>
        </authorList>
    </citation>
    <scope>NUCLEOTIDE SEQUENCE [LARGE SCALE GENOMIC DNA]</scope>
    <source>
        <strain evidence="6 7">22II1-22F33</strain>
    </source>
</reference>
<dbReference type="SUPFAM" id="SSF46626">
    <property type="entry name" value="Cytochrome c"/>
    <property type="match status" value="2"/>
</dbReference>
<dbReference type="GO" id="GO:0046872">
    <property type="term" value="F:metal ion binding"/>
    <property type="evidence" value="ECO:0007669"/>
    <property type="project" value="UniProtKB-KW"/>
</dbReference>
<dbReference type="GO" id="GO:0009055">
    <property type="term" value="F:electron transfer activity"/>
    <property type="evidence" value="ECO:0007669"/>
    <property type="project" value="InterPro"/>
</dbReference>
<dbReference type="RefSeq" id="WP_088648046.1">
    <property type="nucleotide sequence ID" value="NZ_AQQR01000001.1"/>
</dbReference>
<proteinExistence type="predicted"/>
<feature type="domain" description="Cytochrome c" evidence="5">
    <location>
        <begin position="37"/>
        <end position="147"/>
    </location>
</feature>
<feature type="domain" description="Cytochrome c" evidence="5">
    <location>
        <begin position="188"/>
        <end position="294"/>
    </location>
</feature>
<dbReference type="Proteomes" id="UP000215377">
    <property type="component" value="Unassembled WGS sequence"/>
</dbReference>
<name>A0A225NR55_9RHOB</name>
<dbReference type="InterPro" id="IPR009056">
    <property type="entry name" value="Cyt_c-like_dom"/>
</dbReference>
<keyword evidence="3 4" id="KW-0408">Iron</keyword>
<dbReference type="OrthoDB" id="9811281at2"/>